<evidence type="ECO:0000256" key="11">
    <source>
        <dbReference type="SAM" id="Phobius"/>
    </source>
</evidence>
<evidence type="ECO:0000256" key="9">
    <source>
        <dbReference type="ARBA" id="ARBA00023170"/>
    </source>
</evidence>
<gene>
    <name evidence="12" type="ORF">HAX54_002948</name>
</gene>
<name>A0ABS8T5V6_DATST</name>
<protein>
    <submittedName>
        <fullName evidence="12">Uncharacterized protein</fullName>
    </submittedName>
</protein>
<keyword evidence="6" id="KW-0677">Repeat</keyword>
<evidence type="ECO:0000256" key="5">
    <source>
        <dbReference type="ARBA" id="ARBA00022692"/>
    </source>
</evidence>
<dbReference type="PANTHER" id="PTHR27004">
    <property type="entry name" value="RECEPTOR-LIKE PROTEIN 12 ISOFORM X1"/>
    <property type="match status" value="1"/>
</dbReference>
<comment type="subcellular location">
    <subcellularLocation>
        <location evidence="1">Cell membrane</location>
        <topology evidence="1">Single-pass type I membrane protein</topology>
    </subcellularLocation>
</comment>
<dbReference type="InterPro" id="IPR001611">
    <property type="entry name" value="Leu-rich_rpt"/>
</dbReference>
<keyword evidence="9" id="KW-0675">Receptor</keyword>
<feature type="transmembrane region" description="Helical" evidence="11">
    <location>
        <begin position="174"/>
        <end position="197"/>
    </location>
</feature>
<keyword evidence="13" id="KW-1185">Reference proteome</keyword>
<comment type="similarity">
    <text evidence="2">Belongs to the RLP family.</text>
</comment>
<evidence type="ECO:0000256" key="1">
    <source>
        <dbReference type="ARBA" id="ARBA00004251"/>
    </source>
</evidence>
<dbReference type="PRINTS" id="PR00019">
    <property type="entry name" value="LEURICHRPT"/>
</dbReference>
<dbReference type="Gene3D" id="3.80.10.10">
    <property type="entry name" value="Ribonuclease Inhibitor"/>
    <property type="match status" value="1"/>
</dbReference>
<keyword evidence="5 11" id="KW-0812">Transmembrane</keyword>
<dbReference type="PANTHER" id="PTHR27004:SF375">
    <property type="entry name" value="LEUCINE-RICH REPEAT-CONTAINING N-TERMINAL PLANT-TYPE DOMAIN-CONTAINING PROTEIN"/>
    <property type="match status" value="1"/>
</dbReference>
<evidence type="ECO:0000313" key="12">
    <source>
        <dbReference type="EMBL" id="MCD7466338.1"/>
    </source>
</evidence>
<evidence type="ECO:0000313" key="13">
    <source>
        <dbReference type="Proteomes" id="UP000823775"/>
    </source>
</evidence>
<reference evidence="12 13" key="1">
    <citation type="journal article" date="2021" name="BMC Genomics">
        <title>Datura genome reveals duplications of psychoactive alkaloid biosynthetic genes and high mutation rate following tissue culture.</title>
        <authorList>
            <person name="Rajewski A."/>
            <person name="Carter-House D."/>
            <person name="Stajich J."/>
            <person name="Litt A."/>
        </authorList>
    </citation>
    <scope>NUCLEOTIDE SEQUENCE [LARGE SCALE GENOMIC DNA]</scope>
    <source>
        <strain evidence="12">AR-01</strain>
    </source>
</reference>
<evidence type="ECO:0000256" key="10">
    <source>
        <dbReference type="ARBA" id="ARBA00023180"/>
    </source>
</evidence>
<evidence type="ECO:0000256" key="7">
    <source>
        <dbReference type="ARBA" id="ARBA00022989"/>
    </source>
</evidence>
<dbReference type="Proteomes" id="UP000823775">
    <property type="component" value="Unassembled WGS sequence"/>
</dbReference>
<dbReference type="InterPro" id="IPR032675">
    <property type="entry name" value="LRR_dom_sf"/>
</dbReference>
<keyword evidence="10" id="KW-0325">Glycoprotein</keyword>
<dbReference type="SUPFAM" id="SSF52058">
    <property type="entry name" value="L domain-like"/>
    <property type="match status" value="1"/>
</dbReference>
<accession>A0ABS8T5V6</accession>
<evidence type="ECO:0000256" key="2">
    <source>
        <dbReference type="ARBA" id="ARBA00009592"/>
    </source>
</evidence>
<proteinExistence type="inferred from homology"/>
<evidence type="ECO:0000256" key="8">
    <source>
        <dbReference type="ARBA" id="ARBA00023136"/>
    </source>
</evidence>
<keyword evidence="4" id="KW-0433">Leucine-rich repeat</keyword>
<dbReference type="EMBL" id="JACEIK010001132">
    <property type="protein sequence ID" value="MCD7466338.1"/>
    <property type="molecule type" value="Genomic_DNA"/>
</dbReference>
<sequence length="212" mass="23186">MRSLTELSLSTNSLNGSIPASLGNLTKLTTLLLRENHLSSSILEEIGYLKTLNFLDLSTNFLNGSIPASLGNLNGLYLLSLYAKNLSGHVPSEIPQQLAALMSLAFLNLSHNHLQGCIRQRPQFATFEKYSFEGNDGLRGFSVSKGCGNDGVSETNHTTPVLDEESNSEFLNDFWKASLMGFGSGLCIGLSILYFMISTRNPKWCLQESLNS</sequence>
<evidence type="ECO:0000256" key="6">
    <source>
        <dbReference type="ARBA" id="ARBA00022737"/>
    </source>
</evidence>
<evidence type="ECO:0000256" key="4">
    <source>
        <dbReference type="ARBA" id="ARBA00022614"/>
    </source>
</evidence>
<dbReference type="Pfam" id="PF00560">
    <property type="entry name" value="LRR_1"/>
    <property type="match status" value="3"/>
</dbReference>
<comment type="caution">
    <text evidence="12">The sequence shown here is derived from an EMBL/GenBank/DDBJ whole genome shotgun (WGS) entry which is preliminary data.</text>
</comment>
<keyword evidence="7 11" id="KW-1133">Transmembrane helix</keyword>
<evidence type="ECO:0000256" key="3">
    <source>
        <dbReference type="ARBA" id="ARBA00022475"/>
    </source>
</evidence>
<keyword evidence="3" id="KW-1003">Cell membrane</keyword>
<organism evidence="12 13">
    <name type="scientific">Datura stramonium</name>
    <name type="common">Jimsonweed</name>
    <name type="synonym">Common thornapple</name>
    <dbReference type="NCBI Taxonomy" id="4076"/>
    <lineage>
        <taxon>Eukaryota</taxon>
        <taxon>Viridiplantae</taxon>
        <taxon>Streptophyta</taxon>
        <taxon>Embryophyta</taxon>
        <taxon>Tracheophyta</taxon>
        <taxon>Spermatophyta</taxon>
        <taxon>Magnoliopsida</taxon>
        <taxon>eudicotyledons</taxon>
        <taxon>Gunneridae</taxon>
        <taxon>Pentapetalae</taxon>
        <taxon>asterids</taxon>
        <taxon>lamiids</taxon>
        <taxon>Solanales</taxon>
        <taxon>Solanaceae</taxon>
        <taxon>Solanoideae</taxon>
        <taxon>Datureae</taxon>
        <taxon>Datura</taxon>
    </lineage>
</organism>
<keyword evidence="8 11" id="KW-0472">Membrane</keyword>